<dbReference type="EMBL" id="KN817746">
    <property type="protein sequence ID" value="KJA13397.1"/>
    <property type="molecule type" value="Genomic_DNA"/>
</dbReference>
<dbReference type="InterPro" id="IPR011009">
    <property type="entry name" value="Kinase-like_dom_sf"/>
</dbReference>
<reference evidence="3" key="1">
    <citation type="submission" date="2014-04" db="EMBL/GenBank/DDBJ databases">
        <title>Evolutionary Origins and Diversification of the Mycorrhizal Mutualists.</title>
        <authorList>
            <consortium name="DOE Joint Genome Institute"/>
            <consortium name="Mycorrhizal Genomics Consortium"/>
            <person name="Kohler A."/>
            <person name="Kuo A."/>
            <person name="Nagy L.G."/>
            <person name="Floudas D."/>
            <person name="Copeland A."/>
            <person name="Barry K.W."/>
            <person name="Cichocki N."/>
            <person name="Veneault-Fourrey C."/>
            <person name="LaButti K."/>
            <person name="Lindquist E.A."/>
            <person name="Lipzen A."/>
            <person name="Lundell T."/>
            <person name="Morin E."/>
            <person name="Murat C."/>
            <person name="Riley R."/>
            <person name="Ohm R."/>
            <person name="Sun H."/>
            <person name="Tunlid A."/>
            <person name="Henrissat B."/>
            <person name="Grigoriev I.V."/>
            <person name="Hibbett D.S."/>
            <person name="Martin F."/>
        </authorList>
    </citation>
    <scope>NUCLEOTIDE SEQUENCE [LARGE SCALE GENOMIC DNA]</scope>
    <source>
        <strain evidence="3">FD-334 SS-4</strain>
    </source>
</reference>
<dbReference type="PANTHER" id="PTHR38248:SF2">
    <property type="entry name" value="FUNK1 11"/>
    <property type="match status" value="1"/>
</dbReference>
<dbReference type="InterPro" id="IPR040976">
    <property type="entry name" value="Pkinase_fungal"/>
</dbReference>
<keyword evidence="3" id="KW-1185">Reference proteome</keyword>
<dbReference type="Gene3D" id="1.10.510.10">
    <property type="entry name" value="Transferase(Phosphotransferase) domain 1"/>
    <property type="match status" value="1"/>
</dbReference>
<protein>
    <recommendedName>
        <fullName evidence="1">Fungal-type protein kinase domain-containing protein</fullName>
    </recommendedName>
</protein>
<dbReference type="STRING" id="945553.A0A0D2KFZ5"/>
<proteinExistence type="predicted"/>
<dbReference type="PROSITE" id="PS00109">
    <property type="entry name" value="PROTEIN_KINASE_TYR"/>
    <property type="match status" value="1"/>
</dbReference>
<dbReference type="OrthoDB" id="312874at2759"/>
<dbReference type="Pfam" id="PF17667">
    <property type="entry name" value="Pkinase_fungal"/>
    <property type="match status" value="1"/>
</dbReference>
<accession>A0A0D2KFZ5</accession>
<feature type="domain" description="Fungal-type protein kinase" evidence="1">
    <location>
        <begin position="163"/>
        <end position="584"/>
    </location>
</feature>
<evidence type="ECO:0000259" key="1">
    <source>
        <dbReference type="Pfam" id="PF17667"/>
    </source>
</evidence>
<dbReference type="Proteomes" id="UP000054270">
    <property type="component" value="Unassembled WGS sequence"/>
</dbReference>
<evidence type="ECO:0000313" key="2">
    <source>
        <dbReference type="EMBL" id="KJA13397.1"/>
    </source>
</evidence>
<organism evidence="2 3">
    <name type="scientific">Hypholoma sublateritium (strain FD-334 SS-4)</name>
    <dbReference type="NCBI Taxonomy" id="945553"/>
    <lineage>
        <taxon>Eukaryota</taxon>
        <taxon>Fungi</taxon>
        <taxon>Dikarya</taxon>
        <taxon>Basidiomycota</taxon>
        <taxon>Agaricomycotina</taxon>
        <taxon>Agaricomycetes</taxon>
        <taxon>Agaricomycetidae</taxon>
        <taxon>Agaricales</taxon>
        <taxon>Agaricineae</taxon>
        <taxon>Strophariaceae</taxon>
        <taxon>Hypholoma</taxon>
    </lineage>
</organism>
<dbReference type="InterPro" id="IPR008266">
    <property type="entry name" value="Tyr_kinase_AS"/>
</dbReference>
<gene>
    <name evidence="2" type="ORF">HYPSUDRAFT_92767</name>
</gene>
<name>A0A0D2KFZ5_HYPSF</name>
<dbReference type="SUPFAM" id="SSF56112">
    <property type="entry name" value="Protein kinase-like (PK-like)"/>
    <property type="match status" value="1"/>
</dbReference>
<dbReference type="AlphaFoldDB" id="A0A0D2KFZ5"/>
<dbReference type="GO" id="GO:0004672">
    <property type="term" value="F:protein kinase activity"/>
    <property type="evidence" value="ECO:0007669"/>
    <property type="project" value="InterPro"/>
</dbReference>
<evidence type="ECO:0000313" key="3">
    <source>
        <dbReference type="Proteomes" id="UP000054270"/>
    </source>
</evidence>
<dbReference type="PANTHER" id="PTHR38248">
    <property type="entry name" value="FUNK1 6"/>
    <property type="match status" value="1"/>
</dbReference>
<dbReference type="OMA" id="LAYCSAT"/>
<sequence length="719" mass="82629">MGIPNPAFYPYNANSRDYDSDDSLSENELMQQRHEYKMWEAVKALRNLPVVPLDFMFSNIIPEIGVDIEATRKELEKKGTLLASGWRDLQKDHSGEHAFTGMHEIHNQIISSTIFRDGASRTPTCMMHFRPIFAPISPTNARVGPDGCGQFAPSHPLYQSTALNEDSWFNTLFLEEYEGSSSDEDLKNITKKLLWGIEHLMNSDHRRRFVFALTLGGNDGRIWLFCRQTLFATRPFDLMKDPNRFIKIVSTLAYCSATQLGFDPNMELIQHQGQWNYRITITGPDSSGNSETKTYETTGLLSSRPHKIRGRATRIYEAYDVEDPEREPIVVKDSWVEAKRPREGDTLCNVLEGATAEERSFFLTMLQHGVVDILGRPDCTRELILGGYDITLEHHFEFPGKRTSRMKDVSNLRPRDSYTASGTLVCIEPDALLFGADIFEVHPEPAFGLHPGAEYNPLLHYRVVFREKGVSLGDMFQNNKGTLSIIRTAMRDVIQALSVMWKKRYSHRDISPGNIIMYNGRAKLSDLEFAASYGTIPREDIRIGTYDFMAVEVLNRRCLWNIRFFAIHNPLHDLESLWWVGVWCLVCHYSPNAALNTPEIREHITQLQMTKHRLFSSCADPLKRTRMEHVIAGRFASLASPQFSKPLQNFYLVLERIRAELSDRLRAVESRFPIDIGYFERPDFFTTIQDLLATGDNKDVDEILWPLDIIQKRQKTWVR</sequence>